<organism evidence="1 2">
    <name type="scientific">Aphidius gifuensis</name>
    <name type="common">Parasitoid wasp</name>
    <dbReference type="NCBI Taxonomy" id="684658"/>
    <lineage>
        <taxon>Eukaryota</taxon>
        <taxon>Metazoa</taxon>
        <taxon>Ecdysozoa</taxon>
        <taxon>Arthropoda</taxon>
        <taxon>Hexapoda</taxon>
        <taxon>Insecta</taxon>
        <taxon>Pterygota</taxon>
        <taxon>Neoptera</taxon>
        <taxon>Endopterygota</taxon>
        <taxon>Hymenoptera</taxon>
        <taxon>Apocrita</taxon>
        <taxon>Ichneumonoidea</taxon>
        <taxon>Braconidae</taxon>
        <taxon>Aphidiinae</taxon>
        <taxon>Aphidius</taxon>
    </lineage>
</organism>
<evidence type="ECO:0000313" key="1">
    <source>
        <dbReference type="EMBL" id="KAF7988874.1"/>
    </source>
</evidence>
<protein>
    <submittedName>
        <fullName evidence="1">Uncharacterized protein</fullName>
    </submittedName>
</protein>
<accession>A0A835CLK1</accession>
<evidence type="ECO:0000313" key="2">
    <source>
        <dbReference type="Proteomes" id="UP000639338"/>
    </source>
</evidence>
<keyword evidence="2" id="KW-1185">Reference proteome</keyword>
<dbReference type="AlphaFoldDB" id="A0A835CLK1"/>
<dbReference type="Proteomes" id="UP000639338">
    <property type="component" value="Unassembled WGS sequence"/>
</dbReference>
<gene>
    <name evidence="1" type="ORF">HCN44_007184</name>
</gene>
<dbReference type="EMBL" id="JACMRX010000005">
    <property type="protein sequence ID" value="KAF7988874.1"/>
    <property type="molecule type" value="Genomic_DNA"/>
</dbReference>
<sequence>MNCKNENCANIVKVDISPALHVFIELGVREGIEQDPAMISCRLKDIPSVLDVGNTKYRLAGVLHYAHEHFTAYCRRIKGQWNLYDDMTPKKQFIQRANPKITPVGAIYILINP</sequence>
<name>A0A835CLK1_APHGI</name>
<dbReference type="OrthoDB" id="7701631at2759"/>
<comment type="caution">
    <text evidence="1">The sequence shown here is derived from an EMBL/GenBank/DDBJ whole genome shotgun (WGS) entry which is preliminary data.</text>
</comment>
<reference evidence="1 2" key="1">
    <citation type="submission" date="2020-08" db="EMBL/GenBank/DDBJ databases">
        <title>Aphidius gifuensis genome sequencing and assembly.</title>
        <authorList>
            <person name="Du Z."/>
        </authorList>
    </citation>
    <scope>NUCLEOTIDE SEQUENCE [LARGE SCALE GENOMIC DNA]</scope>
    <source>
        <strain evidence="1">YNYX2018</strain>
        <tissue evidence="1">Adults</tissue>
    </source>
</reference>
<proteinExistence type="predicted"/>